<dbReference type="EMBL" id="QPJT01000001">
    <property type="protein sequence ID" value="RCX20889.1"/>
    <property type="molecule type" value="Genomic_DNA"/>
</dbReference>
<comment type="caution">
    <text evidence="2">The sequence shown here is derived from an EMBL/GenBank/DDBJ whole genome shotgun (WGS) entry which is preliminary data.</text>
</comment>
<dbReference type="RefSeq" id="WP_242987340.1">
    <property type="nucleotide sequence ID" value="NZ_QPJT01000001.1"/>
</dbReference>
<dbReference type="Proteomes" id="UP000253034">
    <property type="component" value="Unassembled WGS sequence"/>
</dbReference>
<feature type="coiled-coil region" evidence="1">
    <location>
        <begin position="1"/>
        <end position="28"/>
    </location>
</feature>
<accession>A0A369BH58</accession>
<dbReference type="GO" id="GO:0019068">
    <property type="term" value="P:virion assembly"/>
    <property type="evidence" value="ECO:0007669"/>
    <property type="project" value="InterPro"/>
</dbReference>
<organism evidence="2 3">
    <name type="scientific">Anaerobacterium chartisolvens</name>
    <dbReference type="NCBI Taxonomy" id="1297424"/>
    <lineage>
        <taxon>Bacteria</taxon>
        <taxon>Bacillati</taxon>
        <taxon>Bacillota</taxon>
        <taxon>Clostridia</taxon>
        <taxon>Eubacteriales</taxon>
        <taxon>Oscillospiraceae</taxon>
        <taxon>Anaerobacterium</taxon>
    </lineage>
</organism>
<name>A0A369BH58_9FIRM</name>
<dbReference type="NCBIfam" id="TIGR01539">
    <property type="entry name" value="portal_lambda"/>
    <property type="match status" value="1"/>
</dbReference>
<evidence type="ECO:0000313" key="3">
    <source>
        <dbReference type="Proteomes" id="UP000253034"/>
    </source>
</evidence>
<reference evidence="2 3" key="1">
    <citation type="submission" date="2018-07" db="EMBL/GenBank/DDBJ databases">
        <title>Genomic Encyclopedia of Type Strains, Phase IV (KMG-IV): sequencing the most valuable type-strain genomes for metagenomic binning, comparative biology and taxonomic classification.</title>
        <authorList>
            <person name="Goeker M."/>
        </authorList>
    </citation>
    <scope>NUCLEOTIDE SEQUENCE [LARGE SCALE GENOMIC DNA]</scope>
    <source>
        <strain evidence="2 3">DSM 27016</strain>
    </source>
</reference>
<keyword evidence="3" id="KW-1185">Reference proteome</keyword>
<dbReference type="AlphaFoldDB" id="A0A369BH58"/>
<keyword evidence="1" id="KW-0175">Coiled coil</keyword>
<sequence>MDIAKVRLEEAKAKQLEARARIEQAKASRELAKIKSDIWGTFKNSGYSEGGASRVKKSMRGWTANSKTPLEDIDYNLDMLRQRSRDLWMSAPLATSAIKANRTNVVGPGLKLKSRIDYAYLGLTKEQADEWETNTEREFELWGGKVWCDSARMNNFNELQQLGLVSWLMNGDGFALIKQEEPTVWMPYGLRIHLIEADRVNNPDYQTGSNVKAKNGNRIYNGVEIDDNGAVTAYYICNQYPNSYIGTNKREWTRVEKFGKLTGNPNILHLMEQERCEQYRGVPYLAPVIEALKQISRYTEAEIMAAVVQAYFTVFIKKELPQNGTEIALANSILEEDLVDTDPNSYEMGAGSVNVLNPGEDVEFGDPSRPSSGFDAFMTAMAKYIGAALEIPFELLTKSFMASYSASRAALLEAWKGFRMRRTWFANDFCQPVYEIWLAEAVARGRIAAPGFFNDPSRREAWCKADWNGPAPGQIDPVKEVTAAIMRINEGISTREKETIELTGGDWDKNIIQVLRENSLLNQMRENGEQSGEGRMQTENSLSAAIINKIAEYVVKDMMKGEKDDA</sequence>
<protein>
    <submittedName>
        <fullName evidence="2">Lambda family phage portal protein</fullName>
    </submittedName>
</protein>
<gene>
    <name evidence="2" type="ORF">DFR58_10191</name>
</gene>
<dbReference type="Pfam" id="PF05136">
    <property type="entry name" value="Phage_portal_2"/>
    <property type="match status" value="1"/>
</dbReference>
<proteinExistence type="predicted"/>
<dbReference type="InterPro" id="IPR006429">
    <property type="entry name" value="Phage_lambda_portal"/>
</dbReference>
<evidence type="ECO:0000256" key="1">
    <source>
        <dbReference type="SAM" id="Coils"/>
    </source>
</evidence>
<evidence type="ECO:0000313" key="2">
    <source>
        <dbReference type="EMBL" id="RCX20889.1"/>
    </source>
</evidence>
<dbReference type="GO" id="GO:0005198">
    <property type="term" value="F:structural molecule activity"/>
    <property type="evidence" value="ECO:0007669"/>
    <property type="project" value="InterPro"/>
</dbReference>